<dbReference type="EMBL" id="OZ022406">
    <property type="protein sequence ID" value="CAK9437443.1"/>
    <property type="molecule type" value="Genomic_DNA"/>
</dbReference>
<dbReference type="RefSeq" id="XP_066828759.1">
    <property type="nucleotide sequence ID" value="XM_066971752.1"/>
</dbReference>
<dbReference type="PANTHER" id="PTHR43684">
    <property type="match status" value="1"/>
</dbReference>
<dbReference type="Pfam" id="PF00378">
    <property type="entry name" value="ECH_1"/>
    <property type="match status" value="1"/>
</dbReference>
<keyword evidence="4" id="KW-0812">Transmembrane</keyword>
<evidence type="ECO:0000256" key="2">
    <source>
        <dbReference type="ARBA" id="ARBA00023140"/>
    </source>
</evidence>
<feature type="transmembrane region" description="Helical" evidence="4">
    <location>
        <begin position="102"/>
        <end position="127"/>
    </location>
</feature>
<comment type="subcellular location">
    <subcellularLocation>
        <location evidence="1">Peroxisome</location>
    </subcellularLocation>
</comment>
<evidence type="ECO:0000313" key="5">
    <source>
        <dbReference type="EMBL" id="CAK9437443.1"/>
    </source>
</evidence>
<keyword evidence="4" id="KW-1133">Transmembrane helix</keyword>
<dbReference type="InterPro" id="IPR029045">
    <property type="entry name" value="ClpP/crotonase-like_dom_sf"/>
</dbReference>
<dbReference type="InterPro" id="IPR001753">
    <property type="entry name" value="Enoyl-CoA_hydra/iso"/>
</dbReference>
<protein>
    <submittedName>
        <fullName evidence="5">Uncharacterized protein</fullName>
    </submittedName>
</protein>
<evidence type="ECO:0000313" key="6">
    <source>
        <dbReference type="Proteomes" id="UP001497383"/>
    </source>
</evidence>
<accession>A0ABP0ZJI6</accession>
<dbReference type="PANTHER" id="PTHR43684:SF1">
    <property type="entry name" value="ENOYL-COA DELTA ISOMERASE 2"/>
    <property type="match status" value="1"/>
</dbReference>
<evidence type="ECO:0000256" key="4">
    <source>
        <dbReference type="SAM" id="Phobius"/>
    </source>
</evidence>
<evidence type="ECO:0000256" key="3">
    <source>
        <dbReference type="ARBA" id="ARBA00023235"/>
    </source>
</evidence>
<keyword evidence="3" id="KW-0413">Isomerase</keyword>
<reference evidence="5 6" key="1">
    <citation type="submission" date="2024-03" db="EMBL/GenBank/DDBJ databases">
        <authorList>
            <person name="Brejova B."/>
        </authorList>
    </citation>
    <scope>NUCLEOTIDE SEQUENCE [LARGE SCALE GENOMIC DNA]</scope>
    <source>
        <strain evidence="5 6">CBS 14171</strain>
    </source>
</reference>
<name>A0ABP0ZJI6_9ASCO</name>
<organism evidence="5 6">
    <name type="scientific">Lodderomyces beijingensis</name>
    <dbReference type="NCBI Taxonomy" id="1775926"/>
    <lineage>
        <taxon>Eukaryota</taxon>
        <taxon>Fungi</taxon>
        <taxon>Dikarya</taxon>
        <taxon>Ascomycota</taxon>
        <taxon>Saccharomycotina</taxon>
        <taxon>Pichiomycetes</taxon>
        <taxon>Debaryomycetaceae</taxon>
        <taxon>Candida/Lodderomyces clade</taxon>
        <taxon>Lodderomyces</taxon>
    </lineage>
</organism>
<dbReference type="CDD" id="cd06558">
    <property type="entry name" value="crotonase-like"/>
    <property type="match status" value="1"/>
</dbReference>
<keyword evidence="2" id="KW-0576">Peroxisome</keyword>
<dbReference type="Proteomes" id="UP001497383">
    <property type="component" value="Chromosome 2"/>
</dbReference>
<dbReference type="GeneID" id="92207017"/>
<keyword evidence="4" id="KW-0472">Membrane</keyword>
<evidence type="ECO:0000256" key="1">
    <source>
        <dbReference type="ARBA" id="ARBA00004275"/>
    </source>
</evidence>
<sequence>MSDSDLILYEVKDNVAIITLNNPKKLNSLTIPQYDEICKLLDQANQEPDTVITLIQSTGRAFSAGANAEYVGKQDSELNTWLELSVARQTYLVQTIMSHKKVLAVAVNGFAIGLSAAIVALCDLVYVHDISKTFLLTPFANIGIVAEGGTSFTLFERLGWSKASEALLLSKRISGADMLRSGLVNREFQGQFKSTEEFNQHVSSYLSEATKDLHPDSILQNKELLKAMYKPAISAVNSQEVYRGLQHWTSGIPMSRFKKLSSGELKHKM</sequence>
<dbReference type="InterPro" id="IPR051053">
    <property type="entry name" value="ECH/Chromodomain_protein"/>
</dbReference>
<dbReference type="Gene3D" id="3.90.226.10">
    <property type="entry name" value="2-enoyl-CoA Hydratase, Chain A, domain 1"/>
    <property type="match status" value="1"/>
</dbReference>
<proteinExistence type="predicted"/>
<dbReference type="SUPFAM" id="SSF52096">
    <property type="entry name" value="ClpP/crotonase"/>
    <property type="match status" value="1"/>
</dbReference>
<gene>
    <name evidence="5" type="ORF">LODBEIA_P18210</name>
</gene>
<keyword evidence="6" id="KW-1185">Reference proteome</keyword>